<feature type="domain" description="Phospholipid/glycerol acyltransferase" evidence="2">
    <location>
        <begin position="94"/>
        <end position="236"/>
    </location>
</feature>
<dbReference type="Pfam" id="PF01553">
    <property type="entry name" value="Acyltransferase"/>
    <property type="match status" value="1"/>
</dbReference>
<dbReference type="InterPro" id="IPR002123">
    <property type="entry name" value="Plipid/glycerol_acylTrfase"/>
</dbReference>
<organism evidence="3 4">
    <name type="scientific">Halopseudomonas xinjiangensis</name>
    <dbReference type="NCBI Taxonomy" id="487184"/>
    <lineage>
        <taxon>Bacteria</taxon>
        <taxon>Pseudomonadati</taxon>
        <taxon>Pseudomonadota</taxon>
        <taxon>Gammaproteobacteria</taxon>
        <taxon>Pseudomonadales</taxon>
        <taxon>Pseudomonadaceae</taxon>
        <taxon>Halopseudomonas</taxon>
    </lineage>
</organism>
<dbReference type="GO" id="GO:0016746">
    <property type="term" value="F:acyltransferase activity"/>
    <property type="evidence" value="ECO:0007669"/>
    <property type="project" value="UniProtKB-KW"/>
</dbReference>
<evidence type="ECO:0000259" key="2">
    <source>
        <dbReference type="SMART" id="SM00563"/>
    </source>
</evidence>
<keyword evidence="3" id="KW-0808">Transferase</keyword>
<dbReference type="SMART" id="SM00563">
    <property type="entry name" value="PlsC"/>
    <property type="match status" value="1"/>
</dbReference>
<gene>
    <name evidence="3" type="ORF">SAMN05216421_0185</name>
</gene>
<dbReference type="Proteomes" id="UP000243207">
    <property type="component" value="Chromosome I"/>
</dbReference>
<dbReference type="NCBIfam" id="NF010621">
    <property type="entry name" value="PRK14014.1"/>
    <property type="match status" value="1"/>
</dbReference>
<evidence type="ECO:0000313" key="4">
    <source>
        <dbReference type="Proteomes" id="UP000243207"/>
    </source>
</evidence>
<keyword evidence="1" id="KW-0472">Membrane</keyword>
<dbReference type="PANTHER" id="PTHR10983">
    <property type="entry name" value="1-ACYLGLYCEROL-3-PHOSPHATE ACYLTRANSFERASE-RELATED"/>
    <property type="match status" value="1"/>
</dbReference>
<evidence type="ECO:0000313" key="3">
    <source>
        <dbReference type="EMBL" id="SDR74023.1"/>
    </source>
</evidence>
<sequence>MTESSFMLSFLPASIRGSLSALLLVLNTVVCFSVLLPLALIKLLPWPALQKACTVLLIRIAEFWILCNSGWMKLAGRTEWDVSGHEQLAYDGWYLVISNHQSWVDILALQHNLNRRMPMLKFFLKQELIWVPIIGICWWALDFPFMKRYTKAYLDRHPEKAGQDVAATRRACEKFKTTPVAVFNFLEGTRFTQAKHDQQNSPFRYLLKPKSGGVAFVLDAMGTQLRSLVDITIHYPDGNPTFWDLLSGRIRKVVMRCELKPIPSQFLGRDYQNDEAFRSEFQGWINSLWEEKDAQLERLHMEYPPRQA</sequence>
<evidence type="ECO:0000256" key="1">
    <source>
        <dbReference type="SAM" id="Phobius"/>
    </source>
</evidence>
<accession>A0A1H1LHL0</accession>
<dbReference type="SUPFAM" id="SSF69593">
    <property type="entry name" value="Glycerol-3-phosphate (1)-acyltransferase"/>
    <property type="match status" value="1"/>
</dbReference>
<name>A0A1H1LHL0_9GAMM</name>
<dbReference type="EMBL" id="LT629736">
    <property type="protein sequence ID" value="SDR74023.1"/>
    <property type="molecule type" value="Genomic_DNA"/>
</dbReference>
<keyword evidence="1" id="KW-1133">Transmembrane helix</keyword>
<dbReference type="CDD" id="cd07990">
    <property type="entry name" value="LPLAT_LCLAT1-like"/>
    <property type="match status" value="1"/>
</dbReference>
<keyword evidence="3" id="KW-0012">Acyltransferase</keyword>
<feature type="transmembrane region" description="Helical" evidence="1">
    <location>
        <begin position="20"/>
        <end position="41"/>
    </location>
</feature>
<dbReference type="PANTHER" id="PTHR10983:SF16">
    <property type="entry name" value="LYSOCARDIOLIPIN ACYLTRANSFERASE 1"/>
    <property type="match status" value="1"/>
</dbReference>
<keyword evidence="1" id="KW-0812">Transmembrane</keyword>
<dbReference type="STRING" id="487184.SAMN05216421_0185"/>
<protein>
    <submittedName>
        <fullName evidence="3">1-acyl-sn-glycerol-3-phosphate acyltransferase</fullName>
    </submittedName>
</protein>
<proteinExistence type="predicted"/>
<dbReference type="AlphaFoldDB" id="A0A1H1LHL0"/>
<reference evidence="4" key="1">
    <citation type="submission" date="2016-10" db="EMBL/GenBank/DDBJ databases">
        <authorList>
            <person name="Varghese N."/>
            <person name="Submissions S."/>
        </authorList>
    </citation>
    <scope>NUCLEOTIDE SEQUENCE [LARGE SCALE GENOMIC DNA]</scope>
    <source>
        <strain evidence="4">NRRL B-51270</strain>
    </source>
</reference>
<keyword evidence="4" id="KW-1185">Reference proteome</keyword>